<dbReference type="SMART" id="SM00487">
    <property type="entry name" value="DEXDc"/>
    <property type="match status" value="1"/>
</dbReference>
<evidence type="ECO:0000313" key="16">
    <source>
        <dbReference type="Proteomes" id="UP001281761"/>
    </source>
</evidence>
<dbReference type="PROSITE" id="PS00690">
    <property type="entry name" value="DEAH_ATP_HELICASE"/>
    <property type="match status" value="1"/>
</dbReference>
<organism evidence="15 16">
    <name type="scientific">Blattamonas nauphoetae</name>
    <dbReference type="NCBI Taxonomy" id="2049346"/>
    <lineage>
        <taxon>Eukaryota</taxon>
        <taxon>Metamonada</taxon>
        <taxon>Preaxostyla</taxon>
        <taxon>Oxymonadida</taxon>
        <taxon>Blattamonas</taxon>
    </lineage>
</organism>
<dbReference type="InterPro" id="IPR018982">
    <property type="entry name" value="RQC_domain"/>
</dbReference>
<evidence type="ECO:0000256" key="8">
    <source>
        <dbReference type="ARBA" id="ARBA00023235"/>
    </source>
</evidence>
<dbReference type="InterPro" id="IPR014001">
    <property type="entry name" value="Helicase_ATP-bd"/>
</dbReference>
<dbReference type="Pfam" id="PF00271">
    <property type="entry name" value="Helicase_C"/>
    <property type="match status" value="1"/>
</dbReference>
<dbReference type="CDD" id="cd17920">
    <property type="entry name" value="DEXHc_RecQ"/>
    <property type="match status" value="1"/>
</dbReference>
<dbReference type="PROSITE" id="PS51194">
    <property type="entry name" value="HELICASE_CTER"/>
    <property type="match status" value="1"/>
</dbReference>
<dbReference type="GO" id="GO:0016787">
    <property type="term" value="F:hydrolase activity"/>
    <property type="evidence" value="ECO:0007669"/>
    <property type="project" value="UniProtKB-KW"/>
</dbReference>
<keyword evidence="6 11" id="KW-0067">ATP-binding</keyword>
<feature type="compositionally biased region" description="Basic and acidic residues" evidence="12">
    <location>
        <begin position="609"/>
        <end position="624"/>
    </location>
</feature>
<name>A0ABQ9YM61_9EUKA</name>
<dbReference type="InterPro" id="IPR036388">
    <property type="entry name" value="WH-like_DNA-bd_sf"/>
</dbReference>
<dbReference type="InterPro" id="IPR001650">
    <property type="entry name" value="Helicase_C-like"/>
</dbReference>
<dbReference type="InterPro" id="IPR011545">
    <property type="entry name" value="DEAD/DEAH_box_helicase_dom"/>
</dbReference>
<dbReference type="PANTHER" id="PTHR13710:SF153">
    <property type="entry name" value="RECQ-LIKE DNA HELICASE BLM"/>
    <property type="match status" value="1"/>
</dbReference>
<keyword evidence="8" id="KW-0413">Isomerase</keyword>
<dbReference type="InterPro" id="IPR032284">
    <property type="entry name" value="RecQ_Zn-bd"/>
</dbReference>
<dbReference type="Pfam" id="PF00270">
    <property type="entry name" value="DEAD"/>
    <property type="match status" value="1"/>
</dbReference>
<sequence>MGGGGGFGNEADPLVSASSVDAPYATSRPDLLPVPASLASDHQLTTTTFHEAVTTPSRSQQPANKSNPWMEIFPWTDDLFSTLHSVFGHKQFRPNQLSVINAVLSKNDVFVLMPTGGGKSLCYQLPAVLLPGVTIIVSPLLSLIQDQVTQLHNIGVDAQFLSSAQESEQARIIYNDLSAPQPIVKMLYVTPEKVVQSGMFFQKLRDLNDRGMLSLVVIDEAHCVSQWGHDFRSDYTKLSVFKKEFPNVPVMALTATATKEIRDDCRRILRMAEAVVFTQSFNRPNLHYSVHKKSKDTREDIAALIKAKYHRKSGIVYCLARQESEDFAEFLNKQGIRAGAYHGNMSTDNRTAVQHDWTQGRIDVICATIAFGMGINKADVRFIVHFSLPKSLEGYYQESGRAGRDGKDSDCLLFYWPRDKQRVNFLISRGSLSQAEKGSFDVNQVVSYCENQYDCRRRMLLAYFGEQFDEPSCNHTCDNCQTRDGYNWTVTDYSEDAKNILAILNQHFRGNAAKDQLCDAYRGTKLAAGKRGRSEQPEDSLFGKGSHLPKKDVEKIIHHMVLNELLDEKLYTTAQQNVGTKLVPGQYAPNLENGTPFLVRERGKKVVKKDKPVEKKEKSVEKKSSLKTATPEVSKPLQVELKSSFDKLRSLGKITPKTPPAKPVVKSQILWDDNDSGGFEDDANFDGCIIGFDPTLEDDTDWNTPQDLETWKTKRDSAAAWDDDDEEQETSIPPPPPKPPLQRTLSSFSRFANVKKQTETKSFVVPAKDISTEQRKSGLGENFDQPSLWSHPIPNGFDPESDLFLDLEYLDT</sequence>
<feature type="domain" description="Helicase ATP-binding" evidence="13">
    <location>
        <begin position="100"/>
        <end position="275"/>
    </location>
</feature>
<dbReference type="SMART" id="SM00490">
    <property type="entry name" value="HELICc"/>
    <property type="match status" value="1"/>
</dbReference>
<dbReference type="Gene3D" id="1.10.10.10">
    <property type="entry name" value="Winged helix-like DNA-binding domain superfamily/Winged helix DNA-binding domain"/>
    <property type="match status" value="1"/>
</dbReference>
<evidence type="ECO:0000259" key="13">
    <source>
        <dbReference type="PROSITE" id="PS51192"/>
    </source>
</evidence>
<dbReference type="PANTHER" id="PTHR13710">
    <property type="entry name" value="DNA HELICASE RECQ FAMILY MEMBER"/>
    <property type="match status" value="1"/>
</dbReference>
<evidence type="ECO:0000256" key="6">
    <source>
        <dbReference type="ARBA" id="ARBA00022840"/>
    </source>
</evidence>
<proteinExistence type="inferred from homology"/>
<evidence type="ECO:0000256" key="5">
    <source>
        <dbReference type="ARBA" id="ARBA00022806"/>
    </source>
</evidence>
<comment type="catalytic activity">
    <reaction evidence="11">
        <text>ATP + H2O = ADP + phosphate + H(+)</text>
        <dbReference type="Rhea" id="RHEA:13065"/>
        <dbReference type="ChEBI" id="CHEBI:15377"/>
        <dbReference type="ChEBI" id="CHEBI:15378"/>
        <dbReference type="ChEBI" id="CHEBI:30616"/>
        <dbReference type="ChEBI" id="CHEBI:43474"/>
        <dbReference type="ChEBI" id="CHEBI:456216"/>
    </reaction>
</comment>
<feature type="region of interest" description="Disordered" evidence="12">
    <location>
        <begin position="695"/>
        <end position="744"/>
    </location>
</feature>
<dbReference type="SUPFAM" id="SSF52540">
    <property type="entry name" value="P-loop containing nucleoside triphosphate hydrolases"/>
    <property type="match status" value="1"/>
</dbReference>
<dbReference type="EC" id="5.6.2.4" evidence="11"/>
<dbReference type="Pfam" id="PF09382">
    <property type="entry name" value="RQC"/>
    <property type="match status" value="1"/>
</dbReference>
<evidence type="ECO:0000259" key="14">
    <source>
        <dbReference type="PROSITE" id="PS51194"/>
    </source>
</evidence>
<dbReference type="CDD" id="cd18794">
    <property type="entry name" value="SF2_C_RecQ"/>
    <property type="match status" value="1"/>
</dbReference>
<accession>A0ABQ9YM61</accession>
<evidence type="ECO:0000256" key="11">
    <source>
        <dbReference type="RuleBase" id="RU364117"/>
    </source>
</evidence>
<dbReference type="GO" id="GO:0003678">
    <property type="term" value="F:DNA helicase activity"/>
    <property type="evidence" value="ECO:0007669"/>
    <property type="project" value="UniProtKB-EC"/>
</dbReference>
<dbReference type="InterPro" id="IPR004589">
    <property type="entry name" value="DNA_helicase_ATP-dep_RecQ"/>
</dbReference>
<comment type="catalytic activity">
    <reaction evidence="10 11">
        <text>Couples ATP hydrolysis with the unwinding of duplex DNA by translocating in the 3'-5' direction.</text>
        <dbReference type="EC" id="5.6.2.4"/>
    </reaction>
</comment>
<feature type="region of interest" description="Disordered" evidence="12">
    <location>
        <begin position="608"/>
        <end position="631"/>
    </location>
</feature>
<dbReference type="PROSITE" id="PS51192">
    <property type="entry name" value="HELICASE_ATP_BIND_1"/>
    <property type="match status" value="1"/>
</dbReference>
<keyword evidence="5 11" id="KW-0347">Helicase</keyword>
<reference evidence="15 16" key="1">
    <citation type="journal article" date="2022" name="bioRxiv">
        <title>Genomics of Preaxostyla Flagellates Illuminates Evolutionary Transitions and the Path Towards Mitochondrial Loss.</title>
        <authorList>
            <person name="Novak L.V.F."/>
            <person name="Treitli S.C."/>
            <person name="Pyrih J."/>
            <person name="Halakuc P."/>
            <person name="Pipaliya S.V."/>
            <person name="Vacek V."/>
            <person name="Brzon O."/>
            <person name="Soukal P."/>
            <person name="Eme L."/>
            <person name="Dacks J.B."/>
            <person name="Karnkowska A."/>
            <person name="Elias M."/>
            <person name="Hampl V."/>
        </authorList>
    </citation>
    <scope>NUCLEOTIDE SEQUENCE [LARGE SCALE GENOMIC DNA]</scope>
    <source>
        <strain evidence="15">NAU3</strain>
        <tissue evidence="15">Gut</tissue>
    </source>
</reference>
<dbReference type="NCBIfam" id="TIGR00614">
    <property type="entry name" value="recQ_fam"/>
    <property type="match status" value="1"/>
</dbReference>
<evidence type="ECO:0000313" key="15">
    <source>
        <dbReference type="EMBL" id="KAK2964730.1"/>
    </source>
</evidence>
<gene>
    <name evidence="15" type="ORF">BLNAU_30</name>
</gene>
<evidence type="ECO:0000256" key="4">
    <source>
        <dbReference type="ARBA" id="ARBA00022801"/>
    </source>
</evidence>
<comment type="caution">
    <text evidence="15">The sequence shown here is derived from an EMBL/GenBank/DDBJ whole genome shotgun (WGS) entry which is preliminary data.</text>
</comment>
<feature type="domain" description="Helicase C-terminal" evidence="14">
    <location>
        <begin position="304"/>
        <end position="443"/>
    </location>
</feature>
<dbReference type="Pfam" id="PF16124">
    <property type="entry name" value="RecQ_Zn_bind"/>
    <property type="match status" value="1"/>
</dbReference>
<evidence type="ECO:0000256" key="12">
    <source>
        <dbReference type="SAM" id="MobiDB-lite"/>
    </source>
</evidence>
<feature type="region of interest" description="Disordered" evidence="12">
    <location>
        <begin position="762"/>
        <end position="795"/>
    </location>
</feature>
<dbReference type="InterPro" id="IPR027417">
    <property type="entry name" value="P-loop_NTPase"/>
</dbReference>
<comment type="subcellular location">
    <subcellularLocation>
        <location evidence="1 11">Nucleus</location>
    </subcellularLocation>
</comment>
<evidence type="ECO:0000256" key="10">
    <source>
        <dbReference type="ARBA" id="ARBA00034617"/>
    </source>
</evidence>
<evidence type="ECO:0000256" key="9">
    <source>
        <dbReference type="ARBA" id="ARBA00023242"/>
    </source>
</evidence>
<evidence type="ECO:0000256" key="2">
    <source>
        <dbReference type="ARBA" id="ARBA00005446"/>
    </source>
</evidence>
<protein>
    <recommendedName>
        <fullName evidence="11">ATP-dependent DNA helicase</fullName>
        <ecNumber evidence="11">5.6.2.4</ecNumber>
    </recommendedName>
</protein>
<keyword evidence="16" id="KW-1185">Reference proteome</keyword>
<dbReference type="Proteomes" id="UP001281761">
    <property type="component" value="Unassembled WGS sequence"/>
</dbReference>
<keyword evidence="3 11" id="KW-0547">Nucleotide-binding</keyword>
<dbReference type="EMBL" id="JARBJD010000001">
    <property type="protein sequence ID" value="KAK2964730.1"/>
    <property type="molecule type" value="Genomic_DNA"/>
</dbReference>
<evidence type="ECO:0000256" key="1">
    <source>
        <dbReference type="ARBA" id="ARBA00004123"/>
    </source>
</evidence>
<keyword evidence="7" id="KW-0238">DNA-binding</keyword>
<comment type="similarity">
    <text evidence="2 11">Belongs to the helicase family. RecQ subfamily.</text>
</comment>
<keyword evidence="4 11" id="KW-0378">Hydrolase</keyword>
<keyword evidence="9 11" id="KW-0539">Nucleus</keyword>
<evidence type="ECO:0000256" key="7">
    <source>
        <dbReference type="ARBA" id="ARBA00023125"/>
    </source>
</evidence>
<dbReference type="Gene3D" id="3.40.50.300">
    <property type="entry name" value="P-loop containing nucleotide triphosphate hydrolases"/>
    <property type="match status" value="2"/>
</dbReference>
<evidence type="ECO:0000256" key="3">
    <source>
        <dbReference type="ARBA" id="ARBA00022741"/>
    </source>
</evidence>
<dbReference type="InterPro" id="IPR002464">
    <property type="entry name" value="DNA/RNA_helicase_DEAH_CS"/>
</dbReference>